<accession>A0A6A4WVM4</accession>
<dbReference type="SUPFAM" id="SSF53335">
    <property type="entry name" value="S-adenosyl-L-methionine-dependent methyltransferases"/>
    <property type="match status" value="1"/>
</dbReference>
<dbReference type="PANTHER" id="PTHR12890">
    <property type="entry name" value="DREV PROTEIN"/>
    <property type="match status" value="1"/>
</dbReference>
<protein>
    <submittedName>
        <fullName evidence="1">Methyltransferase-like protein 9</fullName>
    </submittedName>
</protein>
<keyword evidence="1" id="KW-0808">Transferase</keyword>
<dbReference type="AlphaFoldDB" id="A0A6A4WVM4"/>
<keyword evidence="1" id="KW-0489">Methyltransferase</keyword>
<sequence length="284" mass="31748">MASGERVYLRSTLSRALYDRIKRDEELKTFDKSQWYRVDMTQVNPEHSALFLPLSADSQTEEFLAQCHEKSDWLFTQLWHTLVKSILTLFMTQTSVNGLLRRGSMFVFSREQFVRLLGVSSSWRADRLLDLGAGDGRVTEVMAGHFDGVSATEVSATMQNILRDKGYSVLDVATWHESETLYDVVTCLNVLDRCDRPLTLLRQMRRVLLPDGLLVVALVLPLSPYVEHGENRNHRPVEEMSPGGSTFSGQISGVIDSVFRPAGLEVSDGAEEGSDRLVSGGGGF</sequence>
<keyword evidence="2" id="KW-1185">Reference proteome</keyword>
<proteinExistence type="predicted"/>
<dbReference type="Gene3D" id="3.40.50.150">
    <property type="entry name" value="Vaccinia Virus protein VP39"/>
    <property type="match status" value="1"/>
</dbReference>
<organism evidence="1 2">
    <name type="scientific">Amphibalanus amphitrite</name>
    <name type="common">Striped barnacle</name>
    <name type="synonym">Balanus amphitrite</name>
    <dbReference type="NCBI Taxonomy" id="1232801"/>
    <lineage>
        <taxon>Eukaryota</taxon>
        <taxon>Metazoa</taxon>
        <taxon>Ecdysozoa</taxon>
        <taxon>Arthropoda</taxon>
        <taxon>Crustacea</taxon>
        <taxon>Multicrustacea</taxon>
        <taxon>Cirripedia</taxon>
        <taxon>Thoracica</taxon>
        <taxon>Thoracicalcarea</taxon>
        <taxon>Balanomorpha</taxon>
        <taxon>Balanoidea</taxon>
        <taxon>Balanidae</taxon>
        <taxon>Amphibalaninae</taxon>
        <taxon>Amphibalanus</taxon>
    </lineage>
</organism>
<evidence type="ECO:0000313" key="2">
    <source>
        <dbReference type="Proteomes" id="UP000440578"/>
    </source>
</evidence>
<evidence type="ECO:0000313" key="1">
    <source>
        <dbReference type="EMBL" id="KAF0307864.1"/>
    </source>
</evidence>
<dbReference type="InterPro" id="IPR007884">
    <property type="entry name" value="METL9"/>
</dbReference>
<dbReference type="Proteomes" id="UP000440578">
    <property type="component" value="Unassembled WGS sequence"/>
</dbReference>
<dbReference type="PANTHER" id="PTHR12890:SF0">
    <property type="entry name" value="PROTEIN-L-HISTIDINE N-PROS-METHYLTRANSFERASE"/>
    <property type="match status" value="1"/>
</dbReference>
<gene>
    <name evidence="1" type="primary">METTL9_1</name>
    <name evidence="1" type="ORF">FJT64_002206</name>
</gene>
<dbReference type="OrthoDB" id="199041at2759"/>
<comment type="caution">
    <text evidence="1">The sequence shown here is derived from an EMBL/GenBank/DDBJ whole genome shotgun (WGS) entry which is preliminary data.</text>
</comment>
<dbReference type="InterPro" id="IPR029063">
    <property type="entry name" value="SAM-dependent_MTases_sf"/>
</dbReference>
<dbReference type="EMBL" id="VIIS01000536">
    <property type="protein sequence ID" value="KAF0307864.1"/>
    <property type="molecule type" value="Genomic_DNA"/>
</dbReference>
<reference evidence="1 2" key="1">
    <citation type="submission" date="2019-07" db="EMBL/GenBank/DDBJ databases">
        <title>Draft genome assembly of a fouling barnacle, Amphibalanus amphitrite (Darwin, 1854): The first reference genome for Thecostraca.</title>
        <authorList>
            <person name="Kim W."/>
        </authorList>
    </citation>
    <scope>NUCLEOTIDE SEQUENCE [LARGE SCALE GENOMIC DNA]</scope>
    <source>
        <strain evidence="1">SNU_AA5</strain>
        <tissue evidence="1">Soma without cirri and trophi</tissue>
    </source>
</reference>
<dbReference type="CDD" id="cd02440">
    <property type="entry name" value="AdoMet_MTases"/>
    <property type="match status" value="1"/>
</dbReference>
<dbReference type="Pfam" id="PF05219">
    <property type="entry name" value="DREV"/>
    <property type="match status" value="1"/>
</dbReference>
<dbReference type="GO" id="GO:0032259">
    <property type="term" value="P:methylation"/>
    <property type="evidence" value="ECO:0007669"/>
    <property type="project" value="UniProtKB-KW"/>
</dbReference>
<dbReference type="GO" id="GO:0106370">
    <property type="term" value="F:protein-L-histidine N-pros-methyltransferase activity"/>
    <property type="evidence" value="ECO:0007669"/>
    <property type="project" value="InterPro"/>
</dbReference>
<name>A0A6A4WVM4_AMPAM</name>
<dbReference type="EMBL" id="VIIS01000536">
    <property type="protein sequence ID" value="KAF0307863.1"/>
    <property type="molecule type" value="Genomic_DNA"/>
</dbReference>